<accession>A0ABT2FD34</accession>
<dbReference type="Pfam" id="PF00149">
    <property type="entry name" value="Metallophos"/>
    <property type="match status" value="1"/>
</dbReference>
<dbReference type="PANTHER" id="PTHR42850:SF7">
    <property type="entry name" value="BIS(5'-NUCLEOSYL)-TETRAPHOSPHATASE PRPE [ASYMMETRICAL]"/>
    <property type="match status" value="1"/>
</dbReference>
<reference evidence="2" key="2">
    <citation type="journal article" date="2023" name="Curr. Microbiol.">
        <title>Neisseria montereyensis sp. nov., Isolated from Oropharynx of California Sea Lion (Zalophus californianus): Genomic, Phylogenetic, and Phenotypic Study.</title>
        <authorList>
            <person name="Volokhov D.V."/>
            <person name="Zagorodnyaya T.A."/>
            <person name="Furtak V.A."/>
            <person name="Nattanmai G."/>
            <person name="Randall L."/>
            <person name="Jose S."/>
            <person name="Gao Y."/>
            <person name="Gulland F.M."/>
            <person name="Eisenberg T."/>
            <person name="Delmonte P."/>
            <person name="Blom J."/>
            <person name="Mitchell K.K."/>
        </authorList>
    </citation>
    <scope>NUCLEOTIDE SEQUENCE</scope>
    <source>
        <strain evidence="2">CSL10203-ORH2</strain>
    </source>
</reference>
<evidence type="ECO:0000313" key="3">
    <source>
        <dbReference type="Proteomes" id="UP001166947"/>
    </source>
</evidence>
<dbReference type="SUPFAM" id="SSF56300">
    <property type="entry name" value="Metallo-dependent phosphatases"/>
    <property type="match status" value="1"/>
</dbReference>
<dbReference type="RefSeq" id="WP_259291919.1">
    <property type="nucleotide sequence ID" value="NZ_JANUXW010000006.1"/>
</dbReference>
<protein>
    <submittedName>
        <fullName evidence="2">Metallophosphoesterase</fullName>
    </submittedName>
</protein>
<comment type="caution">
    <text evidence="2">The sequence shown here is derived from an EMBL/GenBank/DDBJ whole genome shotgun (WGS) entry which is preliminary data.</text>
</comment>
<evidence type="ECO:0000259" key="1">
    <source>
        <dbReference type="Pfam" id="PF00149"/>
    </source>
</evidence>
<sequence>MPYRYRQPLPDTPLDIIGDVHGELEPLQALLHQLGYNSDGSHPQGRKIVFVGDLCDRGPDSPAVLNWFFQAHQAGNALMVLGNHELNLLVSDPKDGSGWFFPQRGNADTERYAPWHILPDSEKSALTDWLAEQPLILERHDLRIVHAAWIARTFPALDAAYGESIVEQYRRFDDELKQQLRTADWYADYLDEQQRYKPLLDDADRLPPAMPATAQYELNRSRLHPIRALTSGIEHLAAKPFYAGGRWRFTARYGWWDDYTENIPVLIGHYWRSRYPQPPASDRENILPAAGNAWHGANNNVFCVDFSIGARWRDRKRGIPPQQSKFFLAALRWPENVLVFHNGEREPTV</sequence>
<evidence type="ECO:0000313" key="2">
    <source>
        <dbReference type="EMBL" id="MCS4534126.1"/>
    </source>
</evidence>
<proteinExistence type="predicted"/>
<organism evidence="2 3">
    <name type="scientific">Neisseria montereyensis</name>
    <dbReference type="NCBI Taxonomy" id="2973938"/>
    <lineage>
        <taxon>Bacteria</taxon>
        <taxon>Pseudomonadati</taxon>
        <taxon>Pseudomonadota</taxon>
        <taxon>Betaproteobacteria</taxon>
        <taxon>Neisseriales</taxon>
        <taxon>Neisseriaceae</taxon>
        <taxon>Neisseria</taxon>
    </lineage>
</organism>
<dbReference type="Proteomes" id="UP001166947">
    <property type="component" value="Unassembled WGS sequence"/>
</dbReference>
<dbReference type="InterPro" id="IPR004843">
    <property type="entry name" value="Calcineurin-like_PHP"/>
</dbReference>
<keyword evidence="3" id="KW-1185">Reference proteome</keyword>
<dbReference type="InterPro" id="IPR029052">
    <property type="entry name" value="Metallo-depent_PP-like"/>
</dbReference>
<name>A0ABT2FD34_9NEIS</name>
<dbReference type="PANTHER" id="PTHR42850">
    <property type="entry name" value="METALLOPHOSPHOESTERASE"/>
    <property type="match status" value="1"/>
</dbReference>
<feature type="domain" description="Calcineurin-like phosphoesterase" evidence="1">
    <location>
        <begin position="14"/>
        <end position="103"/>
    </location>
</feature>
<reference evidence="2" key="1">
    <citation type="submission" date="2022-08" db="EMBL/GenBank/DDBJ databases">
        <authorList>
            <person name="Volokhov D.V."/>
            <person name="Furtak V.A."/>
            <person name="Zagorodnyaya T.A."/>
        </authorList>
    </citation>
    <scope>NUCLEOTIDE SEQUENCE</scope>
    <source>
        <strain evidence="2">CSL10203-ORH2</strain>
    </source>
</reference>
<dbReference type="Gene3D" id="3.60.21.10">
    <property type="match status" value="1"/>
</dbReference>
<gene>
    <name evidence="2" type="ORF">NXS09_07415</name>
</gene>
<dbReference type="InterPro" id="IPR050126">
    <property type="entry name" value="Ap4A_hydrolase"/>
</dbReference>
<dbReference type="EMBL" id="JANUXW010000006">
    <property type="protein sequence ID" value="MCS4534126.1"/>
    <property type="molecule type" value="Genomic_DNA"/>
</dbReference>